<comment type="caution">
    <text evidence="6">The sequence shown here is derived from an EMBL/GenBank/DDBJ whole genome shotgun (WGS) entry which is preliminary data.</text>
</comment>
<evidence type="ECO:0000256" key="2">
    <source>
        <dbReference type="ARBA" id="ARBA00023015"/>
    </source>
</evidence>
<sequence length="323" mass="36413">MVKHTEPDLSLIHMPSLRAVKAFVAAAKYLNFTRAAESLCVTQAAISRQIRELENFLNAELFIRNGRAVELTSAGAAFFDAVQLSLSNISQASSRIRRQTSGKRVVTICCTPAFSGLWLTPRLPKFLAANPDIDLNTVVTQNFLTMEPGVQPDIFVNKLSKIREGYSSYPLVCDVIYPICSPRYLEQNPDLSDLESMSQKPLLNLSPFGRSQIAEHVDWYVWFEYHHVDLNSRVVNSAQLYHSNDYSSLVQLAVAGQGVALGWHYLVDPLVQQGLLVRPVEQELTHKDSQHFLTFREEKKGDDACTRVRDWILEEFGIVPTVM</sequence>
<accession>A0A923K733</accession>
<evidence type="ECO:0000256" key="3">
    <source>
        <dbReference type="ARBA" id="ARBA00023125"/>
    </source>
</evidence>
<evidence type="ECO:0000313" key="8">
    <source>
        <dbReference type="Proteomes" id="UP000628137"/>
    </source>
</evidence>
<reference evidence="6" key="2">
    <citation type="submission" date="2020-07" db="EMBL/GenBank/DDBJ databases">
        <authorList>
            <person name="Lood C."/>
            <person name="Girard L."/>
        </authorList>
    </citation>
    <scope>NUCLEOTIDE SEQUENCE</scope>
    <source>
        <strain evidence="6">RW4S2</strain>
    </source>
</reference>
<dbReference type="Gene3D" id="3.40.190.10">
    <property type="entry name" value="Periplasmic binding protein-like II"/>
    <property type="match status" value="2"/>
</dbReference>
<evidence type="ECO:0000259" key="5">
    <source>
        <dbReference type="PROSITE" id="PS50931"/>
    </source>
</evidence>
<dbReference type="InterPro" id="IPR058163">
    <property type="entry name" value="LysR-type_TF_proteobact-type"/>
</dbReference>
<organism evidence="6">
    <name type="scientific">Pseudomonas vlassakiae</name>
    <dbReference type="NCBI Taxonomy" id="485888"/>
    <lineage>
        <taxon>Bacteria</taxon>
        <taxon>Pseudomonadati</taxon>
        <taxon>Pseudomonadota</taxon>
        <taxon>Gammaproteobacteria</taxon>
        <taxon>Pseudomonadales</taxon>
        <taxon>Pseudomonadaceae</taxon>
        <taxon>Pseudomonas</taxon>
    </lineage>
</organism>
<dbReference type="GO" id="GO:0006351">
    <property type="term" value="P:DNA-templated transcription"/>
    <property type="evidence" value="ECO:0007669"/>
    <property type="project" value="TreeGrafter"/>
</dbReference>
<dbReference type="Gene3D" id="1.10.10.10">
    <property type="entry name" value="Winged helix-like DNA-binding domain superfamily/Winged helix DNA-binding domain"/>
    <property type="match status" value="1"/>
</dbReference>
<gene>
    <name evidence="7" type="ORF">HU738_017345</name>
    <name evidence="6" type="ORF">HU738_18935</name>
</gene>
<dbReference type="PROSITE" id="PS50931">
    <property type="entry name" value="HTH_LYSR"/>
    <property type="match status" value="1"/>
</dbReference>
<protein>
    <submittedName>
        <fullName evidence="6">LysR family transcriptional regulator</fullName>
    </submittedName>
</protein>
<keyword evidence="8" id="KW-1185">Reference proteome</keyword>
<evidence type="ECO:0000256" key="1">
    <source>
        <dbReference type="ARBA" id="ARBA00009437"/>
    </source>
</evidence>
<evidence type="ECO:0000313" key="6">
    <source>
        <dbReference type="EMBL" id="MBC3472636.1"/>
    </source>
</evidence>
<comment type="similarity">
    <text evidence="1">Belongs to the LysR transcriptional regulatory family.</text>
</comment>
<keyword evidence="2" id="KW-0805">Transcription regulation</keyword>
<dbReference type="RefSeq" id="WP_186603645.1">
    <property type="nucleotide sequence ID" value="NZ_JABWRP020000013.1"/>
</dbReference>
<dbReference type="Pfam" id="PF03466">
    <property type="entry name" value="LysR_substrate"/>
    <property type="match status" value="1"/>
</dbReference>
<dbReference type="Proteomes" id="UP000628137">
    <property type="component" value="Unassembled WGS sequence"/>
</dbReference>
<dbReference type="SUPFAM" id="SSF53850">
    <property type="entry name" value="Periplasmic binding protein-like II"/>
    <property type="match status" value="1"/>
</dbReference>
<dbReference type="PANTHER" id="PTHR30537">
    <property type="entry name" value="HTH-TYPE TRANSCRIPTIONAL REGULATOR"/>
    <property type="match status" value="1"/>
</dbReference>
<dbReference type="GO" id="GO:0003700">
    <property type="term" value="F:DNA-binding transcription factor activity"/>
    <property type="evidence" value="ECO:0007669"/>
    <property type="project" value="InterPro"/>
</dbReference>
<dbReference type="InterPro" id="IPR000847">
    <property type="entry name" value="LysR_HTH_N"/>
</dbReference>
<dbReference type="EMBL" id="JABWRP010000017">
    <property type="protein sequence ID" value="MBC3472636.1"/>
    <property type="molecule type" value="Genomic_DNA"/>
</dbReference>
<reference evidence="7" key="3">
    <citation type="submission" date="2021-06" db="EMBL/GenBank/DDBJ databases">
        <title>Updating the genus Pseudomonas: Description of 43 new species and partition of the Pseudomonas putida group.</title>
        <authorList>
            <person name="Girard L."/>
            <person name="Lood C."/>
            <person name="Vandamme P."/>
            <person name="Rokni-Zadeh H."/>
            <person name="Van Noort V."/>
            <person name="Hofte M."/>
            <person name="Lavigne R."/>
            <person name="De Mot R."/>
        </authorList>
    </citation>
    <scope>NUCLEOTIDE SEQUENCE</scope>
    <source>
        <strain evidence="7">RW4S2</strain>
    </source>
</reference>
<dbReference type="InterPro" id="IPR036388">
    <property type="entry name" value="WH-like_DNA-bd_sf"/>
</dbReference>
<dbReference type="SUPFAM" id="SSF46785">
    <property type="entry name" value="Winged helix' DNA-binding domain"/>
    <property type="match status" value="1"/>
</dbReference>
<keyword evidence="4" id="KW-0804">Transcription</keyword>
<dbReference type="Pfam" id="PF00126">
    <property type="entry name" value="HTH_1"/>
    <property type="match status" value="1"/>
</dbReference>
<dbReference type="PRINTS" id="PR00039">
    <property type="entry name" value="HTHLYSR"/>
</dbReference>
<keyword evidence="3" id="KW-0238">DNA-binding</keyword>
<proteinExistence type="inferred from homology"/>
<dbReference type="GO" id="GO:0043565">
    <property type="term" value="F:sequence-specific DNA binding"/>
    <property type="evidence" value="ECO:0007669"/>
    <property type="project" value="TreeGrafter"/>
</dbReference>
<reference evidence="6 8" key="1">
    <citation type="journal article" date="2020" name="Microorganisms">
        <title>Reliable Identification of Environmental Pseudomonas Isolates Using the rpoD Gene.</title>
        <authorList>
            <consortium name="The Broad Institute Genome Sequencing Platform"/>
            <person name="Girard L."/>
            <person name="Lood C."/>
            <person name="Rokni-Zadeh H."/>
            <person name="van Noort V."/>
            <person name="Lavigne R."/>
            <person name="De Mot R."/>
        </authorList>
    </citation>
    <scope>NUCLEOTIDE SEQUENCE</scope>
    <source>
        <strain evidence="6 8">RW4S2</strain>
    </source>
</reference>
<feature type="domain" description="HTH lysR-type" evidence="5">
    <location>
        <begin position="15"/>
        <end position="72"/>
    </location>
</feature>
<dbReference type="FunFam" id="1.10.10.10:FF:000001">
    <property type="entry name" value="LysR family transcriptional regulator"/>
    <property type="match status" value="1"/>
</dbReference>
<dbReference type="InterPro" id="IPR036390">
    <property type="entry name" value="WH_DNA-bd_sf"/>
</dbReference>
<name>A0A923K733_9PSED</name>
<dbReference type="AlphaFoldDB" id="A0A923K733"/>
<dbReference type="InterPro" id="IPR005119">
    <property type="entry name" value="LysR_subst-bd"/>
</dbReference>
<dbReference type="EMBL" id="JABWRP020000013">
    <property type="protein sequence ID" value="MBV4542815.1"/>
    <property type="molecule type" value="Genomic_DNA"/>
</dbReference>
<evidence type="ECO:0000256" key="4">
    <source>
        <dbReference type="ARBA" id="ARBA00023163"/>
    </source>
</evidence>
<dbReference type="PANTHER" id="PTHR30537:SF26">
    <property type="entry name" value="GLYCINE CLEAVAGE SYSTEM TRANSCRIPTIONAL ACTIVATOR"/>
    <property type="match status" value="1"/>
</dbReference>
<evidence type="ECO:0000313" key="7">
    <source>
        <dbReference type="EMBL" id="MBV4542815.1"/>
    </source>
</evidence>